<dbReference type="STRING" id="990268.JCM19235_2792"/>
<dbReference type="SUPFAM" id="SSF53756">
    <property type="entry name" value="UDP-Glycosyltransferase/glycogen phosphorylase"/>
    <property type="match status" value="1"/>
</dbReference>
<organism evidence="2 3">
    <name type="scientific">Vibrio maritimus</name>
    <dbReference type="NCBI Taxonomy" id="990268"/>
    <lineage>
        <taxon>Bacteria</taxon>
        <taxon>Pseudomonadati</taxon>
        <taxon>Pseudomonadota</taxon>
        <taxon>Gammaproteobacteria</taxon>
        <taxon>Vibrionales</taxon>
        <taxon>Vibrionaceae</taxon>
        <taxon>Vibrio</taxon>
    </lineage>
</organism>
<dbReference type="OrthoDB" id="5771319at2"/>
<accession>A0A090S5L9</accession>
<comment type="caution">
    <text evidence="2">The sequence shown here is derived from an EMBL/GenBank/DDBJ whole genome shotgun (WGS) entry which is preliminary data.</text>
</comment>
<evidence type="ECO:0000259" key="1">
    <source>
        <dbReference type="Pfam" id="PF00534"/>
    </source>
</evidence>
<name>A0A090S5L9_9VIBR</name>
<reference evidence="2 3" key="2">
    <citation type="submission" date="2014-09" db="EMBL/GenBank/DDBJ databases">
        <authorList>
            <consortium name="NBRP consortium"/>
            <person name="Sawabe T."/>
            <person name="Meirelles P."/>
            <person name="Nakanishi M."/>
            <person name="Sayaka M."/>
            <person name="Hattori M."/>
            <person name="Ohkuma M."/>
        </authorList>
    </citation>
    <scope>NUCLEOTIDE SEQUENCE [LARGE SCALE GENOMIC DNA]</scope>
    <source>
        <strain evidence="3">JCM19235</strain>
    </source>
</reference>
<dbReference type="EMBL" id="BBMR01000011">
    <property type="protein sequence ID" value="GAL22098.1"/>
    <property type="molecule type" value="Genomic_DNA"/>
</dbReference>
<protein>
    <submittedName>
        <fullName evidence="2">Poly(Glycerol-phosphate) alpha-glucosyltransferase</fullName>
        <ecNumber evidence="2">2.4.1.52</ecNumber>
    </submittedName>
</protein>
<dbReference type="Proteomes" id="UP000029228">
    <property type="component" value="Unassembled WGS sequence"/>
</dbReference>
<keyword evidence="2" id="KW-0328">Glycosyltransferase</keyword>
<gene>
    <name evidence="2" type="ORF">JCM19235_2792</name>
</gene>
<sequence length="381" mass="43519">MKSNSKITILGLPFFAEKYKYLVDSYESLSMDVEVLINSNLAHTKWDDEYEIHYAGGNILLRMYKFVSRMLMNKPNYVDVYDYSLLTLFYLIIARLFKIKSRLWLIGGELKNDSSSLNSSSVVREFILKLKGRLTVLSLFACDRILVKEKHHIESISSIRSSLLEKTVFLHNCVPVEPYVELNKESINLKGDFLYANAVVDARRVDSMVLAIKDLVSDEMDFSCSIYGFNSISNDVYAPRGQGYSQDILNLIEELELQDCIETFGFVDNIKEVYGDFKFFVFPSDIVFANYALLESMSVGVVPIVYPGEGYDEIVVDGINGIVAFDYDLTKAFVRALQLSEENYMNLSNNAKMTIIDKYSLEKWRLKLASSLNDECTSDLL</sequence>
<reference evidence="2 3" key="1">
    <citation type="submission" date="2014-09" db="EMBL/GenBank/DDBJ databases">
        <title>Vibrio maritimus JCM 19235. (C45) whole genome shotgun sequence.</title>
        <authorList>
            <person name="Sawabe T."/>
            <person name="Meirelles P."/>
            <person name="Nakanishi M."/>
            <person name="Sayaka M."/>
            <person name="Hattori M."/>
            <person name="Ohkuma M."/>
        </authorList>
    </citation>
    <scope>NUCLEOTIDE SEQUENCE [LARGE SCALE GENOMIC DNA]</scope>
    <source>
        <strain evidence="3">JCM19235</strain>
    </source>
</reference>
<keyword evidence="3" id="KW-1185">Reference proteome</keyword>
<dbReference type="EC" id="2.4.1.52" evidence="2"/>
<feature type="domain" description="Glycosyl transferase family 1" evidence="1">
    <location>
        <begin position="192"/>
        <end position="352"/>
    </location>
</feature>
<evidence type="ECO:0000313" key="2">
    <source>
        <dbReference type="EMBL" id="GAL22098.1"/>
    </source>
</evidence>
<evidence type="ECO:0000313" key="3">
    <source>
        <dbReference type="Proteomes" id="UP000029228"/>
    </source>
</evidence>
<proteinExistence type="predicted"/>
<dbReference type="InterPro" id="IPR001296">
    <property type="entry name" value="Glyco_trans_1"/>
</dbReference>
<dbReference type="GO" id="GO:0047265">
    <property type="term" value="F:poly(glycerol-phosphate) alpha-glucosyltransferase activity"/>
    <property type="evidence" value="ECO:0007669"/>
    <property type="project" value="UniProtKB-EC"/>
</dbReference>
<dbReference type="Pfam" id="PF00534">
    <property type="entry name" value="Glycos_transf_1"/>
    <property type="match status" value="1"/>
</dbReference>
<dbReference type="Gene3D" id="3.40.50.2000">
    <property type="entry name" value="Glycogen Phosphorylase B"/>
    <property type="match status" value="2"/>
</dbReference>
<dbReference type="AlphaFoldDB" id="A0A090S5L9"/>
<keyword evidence="2" id="KW-0808">Transferase</keyword>